<dbReference type="InterPro" id="IPR007621">
    <property type="entry name" value="TPM_dom"/>
</dbReference>
<feature type="transmembrane region" description="Helical" evidence="2">
    <location>
        <begin position="28"/>
        <end position="45"/>
    </location>
</feature>
<dbReference type="AlphaFoldDB" id="B0SP41"/>
<dbReference type="Proteomes" id="UP000001847">
    <property type="component" value="Chromosome I"/>
</dbReference>
<evidence type="ECO:0000256" key="1">
    <source>
        <dbReference type="SAM" id="MobiDB-lite"/>
    </source>
</evidence>
<sequence>MNLVNRMQSHSNFQTTRQNPNQSHKRRAGVFLIGLVLIFTGLLNLHCSESNEESLDALVAKVPNPKTLRNSWVEDSAGVLTDTSVIDQMINAEEASSGLEIAVVTLPSIGSYVPKDFAVALFNYWKIGKKGKDNGILVLHIIDQRRVEIEIGYGLEGDLPDATVKRIIDTYTIPSFKADNFQKGHADTVAALIAKLKSPEIPLENLVTNGTANFDLADTSSDPTNSDSVTEFKRTDVYDYQGKAYTNLSAEEKQIFDQTIDLYNTTPNFFLNDEESRLLNEKFAEEERIEKEVSFQFKSTFVLGYLGIFILLNILQRIIVWLTPSPTAKYHIVHKTDFFLYYGLVVSPLVLIITALSLYLGEALFPVSIFLIIASIVVYFFFFGDRRMQQLRARLQSIRNIPRTCKHCGNTMTKLSEEADNKHLSAGQVSEEIVNSVDYDVWVCQSCKNHSIFKFRNISPEYIYKGTSFPKIKVCPECKFETFVCKSSRVLSPATYSSSGEVEVRRNCAHCKHHATEYETIPKKQKSSSGSGSSGGGGGGSFGGGSSGGGGSGGSY</sequence>
<dbReference type="Pfam" id="PF04536">
    <property type="entry name" value="TPM_phosphatase"/>
    <property type="match status" value="1"/>
</dbReference>
<evidence type="ECO:0000313" key="5">
    <source>
        <dbReference type="Proteomes" id="UP000001847"/>
    </source>
</evidence>
<feature type="region of interest" description="Disordered" evidence="1">
    <location>
        <begin position="1"/>
        <end position="24"/>
    </location>
</feature>
<evidence type="ECO:0000259" key="3">
    <source>
        <dbReference type="Pfam" id="PF04536"/>
    </source>
</evidence>
<evidence type="ECO:0000256" key="2">
    <source>
        <dbReference type="SAM" id="Phobius"/>
    </source>
</evidence>
<dbReference type="PANTHER" id="PTHR30373:SF2">
    <property type="entry name" value="UPF0603 PROTEIN YGCG"/>
    <property type="match status" value="1"/>
</dbReference>
<accession>B0SP41</accession>
<keyword evidence="2" id="KW-1133">Transmembrane helix</keyword>
<feature type="transmembrane region" description="Helical" evidence="2">
    <location>
        <begin position="301"/>
        <end position="319"/>
    </location>
</feature>
<feature type="transmembrane region" description="Helical" evidence="2">
    <location>
        <begin position="365"/>
        <end position="384"/>
    </location>
</feature>
<dbReference type="EMBL" id="CP000786">
    <property type="protein sequence ID" value="ABZ99053.1"/>
    <property type="molecule type" value="Genomic_DNA"/>
</dbReference>
<dbReference type="STRING" id="456481.LEPBI_I2985"/>
<protein>
    <recommendedName>
        <fullName evidence="3">TPM domain-containing protein</fullName>
    </recommendedName>
</protein>
<keyword evidence="2" id="KW-0812">Transmembrane</keyword>
<organism evidence="4 5">
    <name type="scientific">Leptospira biflexa serovar Patoc (strain Patoc 1 / ATCC 23582 / Paris)</name>
    <dbReference type="NCBI Taxonomy" id="456481"/>
    <lineage>
        <taxon>Bacteria</taxon>
        <taxon>Pseudomonadati</taxon>
        <taxon>Spirochaetota</taxon>
        <taxon>Spirochaetia</taxon>
        <taxon>Leptospirales</taxon>
        <taxon>Leptospiraceae</taxon>
        <taxon>Leptospira</taxon>
    </lineage>
</organism>
<reference evidence="4 5" key="1">
    <citation type="journal article" date="2008" name="PLoS ONE">
        <title>Genome sequence of the saprophyte Leptospira biflexa provides insights into the evolution of Leptospira and the pathogenesis of leptospirosis.</title>
        <authorList>
            <person name="Picardeau M."/>
            <person name="Bulach D.M."/>
            <person name="Bouchier C."/>
            <person name="Zuerner R.L."/>
            <person name="Zidane N."/>
            <person name="Wilson P.J."/>
            <person name="Creno S."/>
            <person name="Kuczek E.S."/>
            <person name="Bommezzadri S."/>
            <person name="Davis J.C."/>
            <person name="McGrath A."/>
            <person name="Johnson M.J."/>
            <person name="Boursaux-Eude C."/>
            <person name="Seemann T."/>
            <person name="Rouy Z."/>
            <person name="Coppel R.L."/>
            <person name="Rood J.I."/>
            <person name="Lajus A."/>
            <person name="Davies J.K."/>
            <person name="Medigue C."/>
            <person name="Adler B."/>
        </authorList>
    </citation>
    <scope>NUCLEOTIDE SEQUENCE [LARGE SCALE GENOMIC DNA]</scope>
    <source>
        <strain evidence="5">Patoc 1 / ATCC 23582 / Paris</strain>
    </source>
</reference>
<dbReference type="KEGG" id="lbi:LEPBI_I2985"/>
<dbReference type="Gene3D" id="3.10.310.50">
    <property type="match status" value="1"/>
</dbReference>
<feature type="compositionally biased region" description="Polar residues" evidence="1">
    <location>
        <begin position="1"/>
        <end position="22"/>
    </location>
</feature>
<dbReference type="PANTHER" id="PTHR30373">
    <property type="entry name" value="UPF0603 PROTEIN YGCG"/>
    <property type="match status" value="1"/>
</dbReference>
<proteinExistence type="predicted"/>
<evidence type="ECO:0000313" key="4">
    <source>
        <dbReference type="EMBL" id="ABZ99053.1"/>
    </source>
</evidence>
<keyword evidence="5" id="KW-1185">Reference proteome</keyword>
<feature type="transmembrane region" description="Helical" evidence="2">
    <location>
        <begin position="339"/>
        <end position="359"/>
    </location>
</feature>
<name>B0SP41_LEPBP</name>
<gene>
    <name evidence="4" type="ordered locus">LEPBI_I2985</name>
</gene>
<feature type="domain" description="TPM" evidence="3">
    <location>
        <begin position="73"/>
        <end position="194"/>
    </location>
</feature>
<feature type="compositionally biased region" description="Gly residues" evidence="1">
    <location>
        <begin position="532"/>
        <end position="556"/>
    </location>
</feature>
<keyword evidence="2" id="KW-0472">Membrane</keyword>
<dbReference type="HOGENOM" id="CLU_035211_4_0_12"/>
<feature type="region of interest" description="Disordered" evidence="1">
    <location>
        <begin position="520"/>
        <end position="556"/>
    </location>
</feature>